<accession>A0ABW9LW62</accession>
<protein>
    <submittedName>
        <fullName evidence="1">Uncharacterized protein</fullName>
    </submittedName>
</protein>
<comment type="caution">
    <text evidence="1">The sequence shown here is derived from an EMBL/GenBank/DDBJ whole genome shotgun (WGS) entry which is preliminary data.</text>
</comment>
<sequence>MHFDQLKSQIGPGLRERHILGVTHHPLAMREAASSQVGGIVVSRAQTHR</sequence>
<evidence type="ECO:0000313" key="2">
    <source>
        <dbReference type="Proteomes" id="UP001635817"/>
    </source>
</evidence>
<organism evidence="1 2">
    <name type="scientific">Mycolicibacterium septicum</name>
    <dbReference type="NCBI Taxonomy" id="98668"/>
    <lineage>
        <taxon>Bacteria</taxon>
        <taxon>Bacillati</taxon>
        <taxon>Actinomycetota</taxon>
        <taxon>Actinomycetes</taxon>
        <taxon>Mycobacteriales</taxon>
        <taxon>Mycobacteriaceae</taxon>
        <taxon>Mycolicibacterium</taxon>
    </lineage>
</organism>
<reference evidence="1 2" key="1">
    <citation type="submission" date="2024-12" db="EMBL/GenBank/DDBJ databases">
        <title>The coexistence of Mycolicibacterium septicum and Mycolicibacterium nivoides in clinical samples.</title>
        <authorList>
            <person name="Wang C."/>
            <person name="Feng Y."/>
            <person name="Zong Z."/>
        </authorList>
    </citation>
    <scope>NUCLEOTIDE SEQUENCE [LARGE SCALE GENOMIC DNA]</scope>
    <source>
        <strain evidence="1 2">120310</strain>
    </source>
</reference>
<dbReference type="EMBL" id="JBKBDE010000006">
    <property type="protein sequence ID" value="MFN6552271.1"/>
    <property type="molecule type" value="Genomic_DNA"/>
</dbReference>
<gene>
    <name evidence="1" type="ORF">ACK4CP_17870</name>
</gene>
<keyword evidence="2" id="KW-1185">Reference proteome</keyword>
<proteinExistence type="predicted"/>
<dbReference type="Proteomes" id="UP001635817">
    <property type="component" value="Unassembled WGS sequence"/>
</dbReference>
<evidence type="ECO:0000313" key="1">
    <source>
        <dbReference type="EMBL" id="MFN6552271.1"/>
    </source>
</evidence>
<dbReference type="RefSeq" id="WP_409550788.1">
    <property type="nucleotide sequence ID" value="NZ_JBKBDE010000006.1"/>
</dbReference>
<name>A0ABW9LW62_9MYCO</name>